<feature type="compositionally biased region" description="Polar residues" evidence="1">
    <location>
        <begin position="197"/>
        <end position="206"/>
    </location>
</feature>
<dbReference type="InterPro" id="IPR050869">
    <property type="entry name" value="H3K4_H4K5_MeTrfase"/>
</dbReference>
<feature type="region of interest" description="Disordered" evidence="1">
    <location>
        <begin position="166"/>
        <end position="206"/>
    </location>
</feature>
<keyword evidence="4" id="KW-1185">Reference proteome</keyword>
<sequence length="433" mass="48928">MHYLRDIIRQNAFGPDFHHYQRIQSELTLSQQQKQQQQQQPSFNKNSSYSYTRILGLYPLAAMINHACTTNATRIFVPVQTTITTSSTSSSNGGIGISGGGGGGVTATTTTNVMIATATKDIAPGEEILWSYIPPTTSLPQRQEALSHYGFQCHCPRCIEDANLQQQQQQQQQPDLLLPTTTNNNNDNNNWNTNNTAYPNQTKATEETGSNDALFVSHSVRLAYTNRYIQYFNETLQALDVLGTELVALQKSISITATNSTMDQQQQQLLIQQQTQIRTERFIRLLQCATELHHAFCTIHPASTEHLSIVYLCYDLTKQLQQLPPPTEQCHTDTLFSDKYYYSSTYWMNELRRVHQCRYSRHVVVDVVMTTNCSSTDDNNSSTSSGSAGHTTDTDNNNNNNKKNQLLLLSLLQHTKSILRTAHGWNQAKYRFI</sequence>
<name>A0A9K3M4U0_9STRA</name>
<evidence type="ECO:0000313" key="4">
    <source>
        <dbReference type="Proteomes" id="UP000693970"/>
    </source>
</evidence>
<protein>
    <submittedName>
        <fullName evidence="3">SET methyltransferase domain containing protein</fullName>
    </submittedName>
</protein>
<feature type="region of interest" description="Disordered" evidence="1">
    <location>
        <begin position="374"/>
        <end position="400"/>
    </location>
</feature>
<evidence type="ECO:0000256" key="1">
    <source>
        <dbReference type="SAM" id="MobiDB-lite"/>
    </source>
</evidence>
<dbReference type="AlphaFoldDB" id="A0A9K3M4U0"/>
<reference evidence="3" key="2">
    <citation type="submission" date="2021-04" db="EMBL/GenBank/DDBJ databases">
        <authorList>
            <person name="Podell S."/>
        </authorList>
    </citation>
    <scope>NUCLEOTIDE SEQUENCE</scope>
    <source>
        <strain evidence="3">Hildebrandi</strain>
    </source>
</reference>
<feature type="domain" description="SET" evidence="2">
    <location>
        <begin position="54"/>
        <end position="132"/>
    </location>
</feature>
<accession>A0A9K3M4U0</accession>
<proteinExistence type="predicted"/>
<dbReference type="CDD" id="cd20071">
    <property type="entry name" value="SET_SMYD"/>
    <property type="match status" value="1"/>
</dbReference>
<dbReference type="GO" id="GO:0032259">
    <property type="term" value="P:methylation"/>
    <property type="evidence" value="ECO:0007669"/>
    <property type="project" value="UniProtKB-KW"/>
</dbReference>
<dbReference type="Proteomes" id="UP000693970">
    <property type="component" value="Unassembled WGS sequence"/>
</dbReference>
<dbReference type="EMBL" id="JAGRRH010000001">
    <property type="protein sequence ID" value="KAG7373730.1"/>
    <property type="molecule type" value="Genomic_DNA"/>
</dbReference>
<evidence type="ECO:0000313" key="3">
    <source>
        <dbReference type="EMBL" id="KAG7373730.1"/>
    </source>
</evidence>
<dbReference type="Pfam" id="PF00856">
    <property type="entry name" value="SET"/>
    <property type="match status" value="1"/>
</dbReference>
<keyword evidence="3" id="KW-0489">Methyltransferase</keyword>
<dbReference type="GO" id="GO:0008168">
    <property type="term" value="F:methyltransferase activity"/>
    <property type="evidence" value="ECO:0007669"/>
    <property type="project" value="UniProtKB-KW"/>
</dbReference>
<dbReference type="PANTHER" id="PTHR12197:SF251">
    <property type="entry name" value="EG:BACR7C10.4 PROTEIN"/>
    <property type="match status" value="1"/>
</dbReference>
<comment type="caution">
    <text evidence="3">The sequence shown here is derived from an EMBL/GenBank/DDBJ whole genome shotgun (WGS) entry which is preliminary data.</text>
</comment>
<dbReference type="InterPro" id="IPR001214">
    <property type="entry name" value="SET_dom"/>
</dbReference>
<feature type="compositionally biased region" description="Low complexity" evidence="1">
    <location>
        <begin position="166"/>
        <end position="196"/>
    </location>
</feature>
<gene>
    <name evidence="3" type="ORF">IV203_012825</name>
</gene>
<organism evidence="3 4">
    <name type="scientific">Nitzschia inconspicua</name>
    <dbReference type="NCBI Taxonomy" id="303405"/>
    <lineage>
        <taxon>Eukaryota</taxon>
        <taxon>Sar</taxon>
        <taxon>Stramenopiles</taxon>
        <taxon>Ochrophyta</taxon>
        <taxon>Bacillariophyta</taxon>
        <taxon>Bacillariophyceae</taxon>
        <taxon>Bacillariophycidae</taxon>
        <taxon>Bacillariales</taxon>
        <taxon>Bacillariaceae</taxon>
        <taxon>Nitzschia</taxon>
    </lineage>
</organism>
<dbReference type="GO" id="GO:0005634">
    <property type="term" value="C:nucleus"/>
    <property type="evidence" value="ECO:0007669"/>
    <property type="project" value="TreeGrafter"/>
</dbReference>
<dbReference type="PANTHER" id="PTHR12197">
    <property type="entry name" value="HISTONE-LYSINE N-METHYLTRANSFERASE SMYD"/>
    <property type="match status" value="1"/>
</dbReference>
<keyword evidence="3" id="KW-0808">Transferase</keyword>
<dbReference type="OrthoDB" id="194692at2759"/>
<reference evidence="3" key="1">
    <citation type="journal article" date="2021" name="Sci. Rep.">
        <title>Diploid genomic architecture of Nitzschia inconspicua, an elite biomass production diatom.</title>
        <authorList>
            <person name="Oliver A."/>
            <person name="Podell S."/>
            <person name="Pinowska A."/>
            <person name="Traller J.C."/>
            <person name="Smith S.R."/>
            <person name="McClure R."/>
            <person name="Beliaev A."/>
            <person name="Bohutskyi P."/>
            <person name="Hill E.A."/>
            <person name="Rabines A."/>
            <person name="Zheng H."/>
            <person name="Allen L.Z."/>
            <person name="Kuo A."/>
            <person name="Grigoriev I.V."/>
            <person name="Allen A.E."/>
            <person name="Hazlebeck D."/>
            <person name="Allen E.E."/>
        </authorList>
    </citation>
    <scope>NUCLEOTIDE SEQUENCE</scope>
    <source>
        <strain evidence="3">Hildebrandi</strain>
    </source>
</reference>
<evidence type="ECO:0000259" key="2">
    <source>
        <dbReference type="Pfam" id="PF00856"/>
    </source>
</evidence>